<feature type="transmembrane region" description="Helical" evidence="1">
    <location>
        <begin position="12"/>
        <end position="39"/>
    </location>
</feature>
<dbReference type="EMBL" id="LAZR01000011">
    <property type="protein sequence ID" value="KKO07700.1"/>
    <property type="molecule type" value="Genomic_DNA"/>
</dbReference>
<keyword evidence="1" id="KW-0472">Membrane</keyword>
<gene>
    <name evidence="2" type="ORF">LCGC14_0050380</name>
</gene>
<organism evidence="2">
    <name type="scientific">marine sediment metagenome</name>
    <dbReference type="NCBI Taxonomy" id="412755"/>
    <lineage>
        <taxon>unclassified sequences</taxon>
        <taxon>metagenomes</taxon>
        <taxon>ecological metagenomes</taxon>
    </lineage>
</organism>
<proteinExistence type="predicted"/>
<keyword evidence="1" id="KW-0812">Transmembrane</keyword>
<name>A0A0F9VUF3_9ZZZZ</name>
<comment type="caution">
    <text evidence="2">The sequence shown here is derived from an EMBL/GenBank/DDBJ whole genome shotgun (WGS) entry which is preliminary data.</text>
</comment>
<dbReference type="AlphaFoldDB" id="A0A0F9VUF3"/>
<evidence type="ECO:0000313" key="2">
    <source>
        <dbReference type="EMBL" id="KKO07700.1"/>
    </source>
</evidence>
<sequence>MNNLSFKTGVETYLSVLIIAMNAFLAVVAVGAFLALIGIV</sequence>
<protein>
    <submittedName>
        <fullName evidence="2">Uncharacterized protein</fullName>
    </submittedName>
</protein>
<accession>A0A0F9VUF3</accession>
<keyword evidence="1" id="KW-1133">Transmembrane helix</keyword>
<evidence type="ECO:0000256" key="1">
    <source>
        <dbReference type="SAM" id="Phobius"/>
    </source>
</evidence>
<reference evidence="2" key="1">
    <citation type="journal article" date="2015" name="Nature">
        <title>Complex archaea that bridge the gap between prokaryotes and eukaryotes.</title>
        <authorList>
            <person name="Spang A."/>
            <person name="Saw J.H."/>
            <person name="Jorgensen S.L."/>
            <person name="Zaremba-Niedzwiedzka K."/>
            <person name="Martijn J."/>
            <person name="Lind A.E."/>
            <person name="van Eijk R."/>
            <person name="Schleper C."/>
            <person name="Guy L."/>
            <person name="Ettema T.J."/>
        </authorList>
    </citation>
    <scope>NUCLEOTIDE SEQUENCE</scope>
</reference>